<evidence type="ECO:0000313" key="1">
    <source>
        <dbReference type="EMBL" id="HIW02304.1"/>
    </source>
</evidence>
<accession>A0A9D1PZ69</accession>
<proteinExistence type="predicted"/>
<reference evidence="1" key="2">
    <citation type="submission" date="2021-04" db="EMBL/GenBank/DDBJ databases">
        <authorList>
            <person name="Gilroy R."/>
        </authorList>
    </citation>
    <scope>NUCLEOTIDE SEQUENCE</scope>
    <source>
        <strain evidence="1">12435</strain>
    </source>
</reference>
<dbReference type="EMBL" id="DXHS01000056">
    <property type="protein sequence ID" value="HIW02304.1"/>
    <property type="molecule type" value="Genomic_DNA"/>
</dbReference>
<evidence type="ECO:0000313" key="2">
    <source>
        <dbReference type="Proteomes" id="UP000823990"/>
    </source>
</evidence>
<gene>
    <name evidence="1" type="ORF">H9892_03105</name>
</gene>
<reference evidence="1" key="1">
    <citation type="journal article" date="2021" name="PeerJ">
        <title>Extensive microbial diversity within the chicken gut microbiome revealed by metagenomics and culture.</title>
        <authorList>
            <person name="Gilroy R."/>
            <person name="Ravi A."/>
            <person name="Getino M."/>
            <person name="Pursley I."/>
            <person name="Horton D.L."/>
            <person name="Alikhan N.F."/>
            <person name="Baker D."/>
            <person name="Gharbi K."/>
            <person name="Hall N."/>
            <person name="Watson M."/>
            <person name="Adriaenssens E.M."/>
            <person name="Foster-Nyarko E."/>
            <person name="Jarju S."/>
            <person name="Secka A."/>
            <person name="Antonio M."/>
            <person name="Oren A."/>
            <person name="Chaudhuri R.R."/>
            <person name="La Ragione R."/>
            <person name="Hildebrand F."/>
            <person name="Pallen M.J."/>
        </authorList>
    </citation>
    <scope>NUCLEOTIDE SEQUENCE</scope>
    <source>
        <strain evidence="1">12435</strain>
    </source>
</reference>
<organism evidence="1 2">
    <name type="scientific">Candidatus Protoclostridium stercorigallinarum</name>
    <dbReference type="NCBI Taxonomy" id="2838741"/>
    <lineage>
        <taxon>Bacteria</taxon>
        <taxon>Bacillati</taxon>
        <taxon>Bacillota</taxon>
        <taxon>Clostridia</taxon>
        <taxon>Candidatus Protoclostridium</taxon>
    </lineage>
</organism>
<dbReference type="Proteomes" id="UP000823990">
    <property type="component" value="Unassembled WGS sequence"/>
</dbReference>
<protein>
    <submittedName>
        <fullName evidence="1">Uncharacterized protein</fullName>
    </submittedName>
</protein>
<name>A0A9D1PZ69_9FIRM</name>
<comment type="caution">
    <text evidence="1">The sequence shown here is derived from an EMBL/GenBank/DDBJ whole genome shotgun (WGS) entry which is preliminary data.</text>
</comment>
<dbReference type="AlphaFoldDB" id="A0A9D1PZ69"/>
<sequence length="205" mass="20908">MLFDLFGRRNYCGCAYPEPRAELPDPLPAFDRCPVPCRRCADMPPRTIGLSSGTGSAVQLTANAGAPTDFVIVGSGGAVTKYAPPAPLVTLTPDEQSAAFVLPEPSVVRCFSVAFTLSAQPTSSSAALYAALLAAPLDSDEYGLVPGSTMMLAPALTPALPAGTTLAASVPLCARVPAKLAAVLFAADPSPATVTGHISGSIYVK</sequence>